<keyword evidence="3" id="KW-0808">Transferase</keyword>
<keyword evidence="6" id="KW-0472">Membrane</keyword>
<keyword evidence="9" id="KW-1185">Reference proteome</keyword>
<feature type="transmembrane region" description="Helical" evidence="6">
    <location>
        <begin position="70"/>
        <end position="90"/>
    </location>
</feature>
<dbReference type="Pfam" id="PF00512">
    <property type="entry name" value="HisKA"/>
    <property type="match status" value="1"/>
</dbReference>
<dbReference type="InterPro" id="IPR050736">
    <property type="entry name" value="Sensor_HK_Regulatory"/>
</dbReference>
<dbReference type="Proteomes" id="UP000039865">
    <property type="component" value="Unassembled WGS sequence"/>
</dbReference>
<dbReference type="SMART" id="SM00388">
    <property type="entry name" value="HisKA"/>
    <property type="match status" value="1"/>
</dbReference>
<comment type="catalytic activity">
    <reaction evidence="1">
        <text>ATP + protein L-histidine = ADP + protein N-phospho-L-histidine.</text>
        <dbReference type="EC" id="2.7.13.3"/>
    </reaction>
</comment>
<evidence type="ECO:0000313" key="9">
    <source>
        <dbReference type="Proteomes" id="UP000039865"/>
    </source>
</evidence>
<dbReference type="PANTHER" id="PTHR43711:SF1">
    <property type="entry name" value="HISTIDINE KINASE 1"/>
    <property type="match status" value="1"/>
</dbReference>
<feature type="domain" description="Signal transduction histidine kinase dimerisation/phosphoacceptor" evidence="7">
    <location>
        <begin position="273"/>
        <end position="338"/>
    </location>
</feature>
<evidence type="ECO:0000256" key="2">
    <source>
        <dbReference type="ARBA" id="ARBA00012438"/>
    </source>
</evidence>
<dbReference type="InterPro" id="IPR036097">
    <property type="entry name" value="HisK_dim/P_sf"/>
</dbReference>
<keyword evidence="5" id="KW-0902">Two-component regulatory system</keyword>
<evidence type="ECO:0000256" key="1">
    <source>
        <dbReference type="ARBA" id="ARBA00000085"/>
    </source>
</evidence>
<sequence length="350" mass="40661">MVSTIAVFSMEMARKILQIPRIAYCPNIPNNYSEFIANFFSIINISSISLIVTSCGIILFYGLYIHYADFFTIASILTVTCLLIYACYFYEKRLKLLFIQLHHIKKMNEDLKKLLDKLPEGILLFNPETNSVSLANEEYRRIFNIVNHDSAQTNDQQQYFKDCIENQLLKKYKFQKDQNPLITGEQNQLNQNCVGILEALSSDLDKDECYQVAHQILDENFLSNHSGNLATQGEIVSLSQCQILFQNVSHCMIMVKNLTPVIKYEKLKIENHFYEMLTATVSHDMRTPLNIMSGLLGTLDNYIHDDQGKRFLNIIRNSSKFMCFLVNDLLDFFQIKNGKFKKNLQWCWSQ</sequence>
<dbReference type="AlphaFoldDB" id="A0A078B3T0"/>
<evidence type="ECO:0000256" key="3">
    <source>
        <dbReference type="ARBA" id="ARBA00022679"/>
    </source>
</evidence>
<dbReference type="PANTHER" id="PTHR43711">
    <property type="entry name" value="TWO-COMPONENT HISTIDINE KINASE"/>
    <property type="match status" value="1"/>
</dbReference>
<dbReference type="SUPFAM" id="SSF47384">
    <property type="entry name" value="Homodimeric domain of signal transducing histidine kinase"/>
    <property type="match status" value="1"/>
</dbReference>
<proteinExistence type="predicted"/>
<evidence type="ECO:0000256" key="5">
    <source>
        <dbReference type="ARBA" id="ARBA00023012"/>
    </source>
</evidence>
<evidence type="ECO:0000259" key="7">
    <source>
        <dbReference type="SMART" id="SM00388"/>
    </source>
</evidence>
<keyword evidence="6" id="KW-0812">Transmembrane</keyword>
<reference evidence="8 9" key="1">
    <citation type="submission" date="2014-06" db="EMBL/GenBank/DDBJ databases">
        <authorList>
            <person name="Swart Estienne"/>
        </authorList>
    </citation>
    <scope>NUCLEOTIDE SEQUENCE [LARGE SCALE GENOMIC DNA]</scope>
    <source>
        <strain evidence="8 9">130c</strain>
    </source>
</reference>
<dbReference type="EC" id="2.7.13.3" evidence="2"/>
<evidence type="ECO:0000256" key="6">
    <source>
        <dbReference type="SAM" id="Phobius"/>
    </source>
</evidence>
<dbReference type="EMBL" id="CCKQ01016991">
    <property type="protein sequence ID" value="CDW88876.1"/>
    <property type="molecule type" value="Genomic_DNA"/>
</dbReference>
<dbReference type="InParanoid" id="A0A078B3T0"/>
<gene>
    <name evidence="8" type="primary">Contig263.g300</name>
    <name evidence="8" type="ORF">STYLEM_18001</name>
</gene>
<organism evidence="8 9">
    <name type="scientific">Stylonychia lemnae</name>
    <name type="common">Ciliate</name>
    <dbReference type="NCBI Taxonomy" id="5949"/>
    <lineage>
        <taxon>Eukaryota</taxon>
        <taxon>Sar</taxon>
        <taxon>Alveolata</taxon>
        <taxon>Ciliophora</taxon>
        <taxon>Intramacronucleata</taxon>
        <taxon>Spirotrichea</taxon>
        <taxon>Stichotrichia</taxon>
        <taxon>Sporadotrichida</taxon>
        <taxon>Oxytrichidae</taxon>
        <taxon>Stylonychinae</taxon>
        <taxon>Stylonychia</taxon>
    </lineage>
</organism>
<name>A0A078B3T0_STYLE</name>
<feature type="transmembrane region" description="Helical" evidence="6">
    <location>
        <begin position="39"/>
        <end position="64"/>
    </location>
</feature>
<accession>A0A078B3T0</accession>
<evidence type="ECO:0000313" key="8">
    <source>
        <dbReference type="EMBL" id="CDW88876.1"/>
    </source>
</evidence>
<protein>
    <recommendedName>
        <fullName evidence="2">histidine kinase</fullName>
        <ecNumber evidence="2">2.7.13.3</ecNumber>
    </recommendedName>
</protein>
<keyword evidence="6" id="KW-1133">Transmembrane helix</keyword>
<dbReference type="GO" id="GO:0000155">
    <property type="term" value="F:phosphorelay sensor kinase activity"/>
    <property type="evidence" value="ECO:0007669"/>
    <property type="project" value="InterPro"/>
</dbReference>
<keyword evidence="4" id="KW-0418">Kinase</keyword>
<dbReference type="InterPro" id="IPR003661">
    <property type="entry name" value="HisK_dim/P_dom"/>
</dbReference>
<dbReference type="Gene3D" id="1.10.287.130">
    <property type="match status" value="1"/>
</dbReference>
<dbReference type="CDD" id="cd00082">
    <property type="entry name" value="HisKA"/>
    <property type="match status" value="1"/>
</dbReference>
<evidence type="ECO:0000256" key="4">
    <source>
        <dbReference type="ARBA" id="ARBA00022777"/>
    </source>
</evidence>